<dbReference type="PROSITE" id="PS00455">
    <property type="entry name" value="AMP_BINDING"/>
    <property type="match status" value="1"/>
</dbReference>
<feature type="domain" description="Acetyl-coenzyme A synthetase N-terminal" evidence="6">
    <location>
        <begin position="40"/>
        <end position="97"/>
    </location>
</feature>
<dbReference type="InterPro" id="IPR005914">
    <property type="entry name" value="Acac_CoA_synth"/>
</dbReference>
<dbReference type="Pfam" id="PF00501">
    <property type="entry name" value="AMP-binding"/>
    <property type="match status" value="1"/>
</dbReference>
<dbReference type="Gene3D" id="3.40.50.12780">
    <property type="entry name" value="N-terminal domain of ligase-like"/>
    <property type="match status" value="1"/>
</dbReference>
<dbReference type="OrthoDB" id="9778383at2"/>
<dbReference type="AlphaFoldDB" id="A0A4S3PJH2"/>
<dbReference type="NCBIfam" id="NF002937">
    <property type="entry name" value="PRK03584.1"/>
    <property type="match status" value="1"/>
</dbReference>
<comment type="similarity">
    <text evidence="1">Belongs to the ATP-dependent AMP-binding enzyme family.</text>
</comment>
<dbReference type="GO" id="GO:0005524">
    <property type="term" value="F:ATP binding"/>
    <property type="evidence" value="ECO:0007669"/>
    <property type="project" value="UniProtKB-KW"/>
</dbReference>
<dbReference type="EC" id="6.2.1.16" evidence="7"/>
<dbReference type="InterPro" id="IPR000873">
    <property type="entry name" value="AMP-dep_synth/lig_dom"/>
</dbReference>
<dbReference type="Gene3D" id="3.30.300.30">
    <property type="match status" value="1"/>
</dbReference>
<organism evidence="7 8">
    <name type="scientific">Bacillus timonensis</name>
    <dbReference type="NCBI Taxonomy" id="1033734"/>
    <lineage>
        <taxon>Bacteria</taxon>
        <taxon>Bacillati</taxon>
        <taxon>Bacillota</taxon>
        <taxon>Bacilli</taxon>
        <taxon>Bacillales</taxon>
        <taxon>Bacillaceae</taxon>
        <taxon>Bacillus</taxon>
    </lineage>
</organism>
<protein>
    <submittedName>
        <fullName evidence="7">Acetoacetate--CoA ligase</fullName>
        <ecNumber evidence="7">6.2.1.16</ecNumber>
    </submittedName>
</protein>
<dbReference type="Pfam" id="PF16177">
    <property type="entry name" value="ACAS_N"/>
    <property type="match status" value="1"/>
</dbReference>
<accession>A0A4S3PJH2</accession>
<keyword evidence="3" id="KW-0547">Nucleotide-binding</keyword>
<dbReference type="PANTHER" id="PTHR42921">
    <property type="entry name" value="ACETOACETYL-COA SYNTHETASE"/>
    <property type="match status" value="1"/>
</dbReference>
<dbReference type="InterPro" id="IPR032387">
    <property type="entry name" value="ACAS_N"/>
</dbReference>
<reference evidence="7 8" key="1">
    <citation type="journal article" date="2019" name="Indoor Air">
        <title>Impacts of indoor surface finishes on bacterial viability.</title>
        <authorList>
            <person name="Hu J."/>
            <person name="Maamar S.B."/>
            <person name="Glawe A.J."/>
            <person name="Gottel N."/>
            <person name="Gilbert J.A."/>
            <person name="Hartmann E.M."/>
        </authorList>
    </citation>
    <scope>NUCLEOTIDE SEQUENCE [LARGE SCALE GENOMIC DNA]</scope>
    <source>
        <strain evidence="7 8">AF060A6</strain>
    </source>
</reference>
<dbReference type="GO" id="GO:0030729">
    <property type="term" value="F:acetoacetate-CoA ligase activity"/>
    <property type="evidence" value="ECO:0007669"/>
    <property type="project" value="UniProtKB-EC"/>
</dbReference>
<evidence type="ECO:0000256" key="4">
    <source>
        <dbReference type="ARBA" id="ARBA00022840"/>
    </source>
</evidence>
<dbReference type="SUPFAM" id="SSF56801">
    <property type="entry name" value="Acetyl-CoA synthetase-like"/>
    <property type="match status" value="1"/>
</dbReference>
<evidence type="ECO:0000256" key="3">
    <source>
        <dbReference type="ARBA" id="ARBA00022741"/>
    </source>
</evidence>
<dbReference type="RefSeq" id="WP_136381665.1">
    <property type="nucleotide sequence ID" value="NZ_SLUB01000072.1"/>
</dbReference>
<keyword evidence="4" id="KW-0067">ATP-binding</keyword>
<dbReference type="Proteomes" id="UP000306477">
    <property type="component" value="Unassembled WGS sequence"/>
</dbReference>
<evidence type="ECO:0000256" key="1">
    <source>
        <dbReference type="ARBA" id="ARBA00006432"/>
    </source>
</evidence>
<dbReference type="InterPro" id="IPR042099">
    <property type="entry name" value="ANL_N_sf"/>
</dbReference>
<dbReference type="InterPro" id="IPR045851">
    <property type="entry name" value="AMP-bd_C_sf"/>
</dbReference>
<proteinExistence type="inferred from homology"/>
<keyword evidence="8" id="KW-1185">Reference proteome</keyword>
<dbReference type="EMBL" id="SLUB01000072">
    <property type="protein sequence ID" value="THE09577.1"/>
    <property type="molecule type" value="Genomic_DNA"/>
</dbReference>
<keyword evidence="2 7" id="KW-0436">Ligase</keyword>
<dbReference type="PANTHER" id="PTHR42921:SF1">
    <property type="entry name" value="ACETOACETYL-COA SYNTHETASE"/>
    <property type="match status" value="1"/>
</dbReference>
<dbReference type="GO" id="GO:0006629">
    <property type="term" value="P:lipid metabolic process"/>
    <property type="evidence" value="ECO:0007669"/>
    <property type="project" value="InterPro"/>
</dbReference>
<evidence type="ECO:0000256" key="2">
    <source>
        <dbReference type="ARBA" id="ARBA00022598"/>
    </source>
</evidence>
<evidence type="ECO:0000313" key="7">
    <source>
        <dbReference type="EMBL" id="THE09577.1"/>
    </source>
</evidence>
<name>A0A4S3PJH2_9BACI</name>
<comment type="caution">
    <text evidence="7">The sequence shown here is derived from an EMBL/GenBank/DDBJ whole genome shotgun (WGS) entry which is preliminary data.</text>
</comment>
<gene>
    <name evidence="7" type="ORF">E1I69_21890</name>
</gene>
<sequence length="653" mass="73216">MILENVKNESTILWEPSDEWIRNANLTEFAKRVWMWPIKYDRLHKWSFANPKEFWSAIWDYTDIIGEKGDDILIQPDDGKMLGTKWFPQAKLNFAENLLRGDGKRQAIIEATEDGVTRALTMEQLRTMVAKAQTGLRSLGVSKGDRVAGIVTNGIEGLVSLLATASIGAVWTTCSPDFGPQGIVDRIGQVKPKVLIASLSYQYNRKTFDLNEKIQEVLEMMDGVSTIVTLEAAQFLPKENIVNVVNWSELTQNDATVPKFERVEFDSPLYILYSSGTTGLPKAIVHSVGGSLLKHVTEHQLHCDVKPGDVMFWYTNSAWMMYHWLVSGLASEATLLLYDGAAVLKDDLGFLWRIAEGVGINHFGLSPKFLDILMKNSYDVQNLHDMSRLRSVFSAGAPVSPEHFEWVYENIKKDMLFASCSGGTEILGCFVMGSPIHPVRKGEITCKTLGMAVDVLDERGASVLHQKGDLVCTEPFPSMPITFWGEGGDERYFDTYFSERDGIWVHGDLAEQTIDETVIIYGRTDTTLKPGGVRIGTAEIYRVIDQFSEIQDSIVFGMKIDGDEEVVLCLVMEEKLTSEFVKQLRQDIRMKASPRHVPKRIYQVQEIPYTLNGKKVEGAVRSVVAGKPVKNKGSIINPGCLSEYENLSVREFL</sequence>
<evidence type="ECO:0000259" key="5">
    <source>
        <dbReference type="Pfam" id="PF00501"/>
    </source>
</evidence>
<evidence type="ECO:0000259" key="6">
    <source>
        <dbReference type="Pfam" id="PF16177"/>
    </source>
</evidence>
<feature type="domain" description="AMP-dependent synthetase/ligase" evidence="5">
    <location>
        <begin position="105"/>
        <end position="474"/>
    </location>
</feature>
<evidence type="ECO:0000313" key="8">
    <source>
        <dbReference type="Proteomes" id="UP000306477"/>
    </source>
</evidence>
<dbReference type="NCBIfam" id="TIGR01217">
    <property type="entry name" value="ac_ac_CoA_syn"/>
    <property type="match status" value="1"/>
</dbReference>
<dbReference type="InterPro" id="IPR020845">
    <property type="entry name" value="AMP-binding_CS"/>
</dbReference>